<keyword evidence="3 6" id="KW-0812">Transmembrane</keyword>
<evidence type="ECO:0000313" key="9">
    <source>
        <dbReference type="Proteomes" id="UP001233999"/>
    </source>
</evidence>
<evidence type="ECO:0000256" key="5">
    <source>
        <dbReference type="ARBA" id="ARBA00023136"/>
    </source>
</evidence>
<dbReference type="InterPro" id="IPR049452">
    <property type="entry name" value="Anoctamin_TM"/>
</dbReference>
<evidence type="ECO:0000256" key="3">
    <source>
        <dbReference type="ARBA" id="ARBA00022692"/>
    </source>
</evidence>
<proteinExistence type="inferred from homology"/>
<gene>
    <name evidence="8" type="ORF">L9F63_014114</name>
</gene>
<dbReference type="EMBL" id="JASPKZ010003044">
    <property type="protein sequence ID" value="KAJ9594502.1"/>
    <property type="molecule type" value="Genomic_DNA"/>
</dbReference>
<evidence type="ECO:0000313" key="8">
    <source>
        <dbReference type="EMBL" id="KAJ9594502.1"/>
    </source>
</evidence>
<evidence type="ECO:0000259" key="7">
    <source>
        <dbReference type="Pfam" id="PF04547"/>
    </source>
</evidence>
<comment type="caution">
    <text evidence="8">The sequence shown here is derived from an EMBL/GenBank/DDBJ whole genome shotgun (WGS) entry which is preliminary data.</text>
</comment>
<feature type="non-terminal residue" evidence="8">
    <location>
        <position position="1"/>
    </location>
</feature>
<dbReference type="PANTHER" id="PTHR12308:SF74">
    <property type="entry name" value="ANOCTAMIN"/>
    <property type="match status" value="1"/>
</dbReference>
<evidence type="ECO:0000256" key="6">
    <source>
        <dbReference type="RuleBase" id="RU280814"/>
    </source>
</evidence>
<comment type="caution">
    <text evidence="6">Lacks conserved residue(s) required for the propagation of feature annotation.</text>
</comment>
<accession>A0AAD8A8L5</accession>
<evidence type="ECO:0000256" key="1">
    <source>
        <dbReference type="ARBA" id="ARBA00004141"/>
    </source>
</evidence>
<reference evidence="8" key="1">
    <citation type="journal article" date="2023" name="IScience">
        <title>Live-bearing cockroach genome reveals convergent evolutionary mechanisms linked to viviparity in insects and beyond.</title>
        <authorList>
            <person name="Fouks B."/>
            <person name="Harrison M.C."/>
            <person name="Mikhailova A.A."/>
            <person name="Marchal E."/>
            <person name="English S."/>
            <person name="Carruthers M."/>
            <person name="Jennings E.C."/>
            <person name="Chiamaka E.L."/>
            <person name="Frigard R.A."/>
            <person name="Pippel M."/>
            <person name="Attardo G.M."/>
            <person name="Benoit J.B."/>
            <person name="Bornberg-Bauer E."/>
            <person name="Tobe S.S."/>
        </authorList>
    </citation>
    <scope>NUCLEOTIDE SEQUENCE</scope>
    <source>
        <strain evidence="8">Stay&amp;Tobe</strain>
    </source>
</reference>
<dbReference type="AlphaFoldDB" id="A0AAD8A8L5"/>
<reference evidence="8" key="2">
    <citation type="submission" date="2023-05" db="EMBL/GenBank/DDBJ databases">
        <authorList>
            <person name="Fouks B."/>
        </authorList>
    </citation>
    <scope>NUCLEOTIDE SEQUENCE</scope>
    <source>
        <strain evidence="8">Stay&amp;Tobe</strain>
        <tissue evidence="8">Testes</tissue>
    </source>
</reference>
<dbReference type="InterPro" id="IPR007632">
    <property type="entry name" value="Anoctamin"/>
</dbReference>
<organism evidence="8 9">
    <name type="scientific">Diploptera punctata</name>
    <name type="common">Pacific beetle cockroach</name>
    <dbReference type="NCBI Taxonomy" id="6984"/>
    <lineage>
        <taxon>Eukaryota</taxon>
        <taxon>Metazoa</taxon>
        <taxon>Ecdysozoa</taxon>
        <taxon>Arthropoda</taxon>
        <taxon>Hexapoda</taxon>
        <taxon>Insecta</taxon>
        <taxon>Pterygota</taxon>
        <taxon>Neoptera</taxon>
        <taxon>Polyneoptera</taxon>
        <taxon>Dictyoptera</taxon>
        <taxon>Blattodea</taxon>
        <taxon>Blaberoidea</taxon>
        <taxon>Blaberidae</taxon>
        <taxon>Diplopterinae</taxon>
        <taxon>Diploptera</taxon>
    </lineage>
</organism>
<evidence type="ECO:0000256" key="2">
    <source>
        <dbReference type="ARBA" id="ARBA00009671"/>
    </source>
</evidence>
<keyword evidence="9" id="KW-1185">Reference proteome</keyword>
<comment type="similarity">
    <text evidence="2 6">Belongs to the anoctamin family.</text>
</comment>
<dbReference type="Pfam" id="PF04547">
    <property type="entry name" value="Anoctamin"/>
    <property type="match status" value="1"/>
</dbReference>
<name>A0AAD8A8L5_DIPPU</name>
<feature type="transmembrane region" description="Helical" evidence="6">
    <location>
        <begin position="250"/>
        <end position="269"/>
    </location>
</feature>
<sequence>AIQVNFTNRVTSAKMFSSPNDSIEETTATFPPTYIVLQFSKSIRNPALVWLVDKICGKRRDGGSELLVRRQPFLEGQGLILHVSASKIKFLEVAEELELKKMDTTGLYREFTVSQLDDFLQEGMHVDDLLTIAEKQYIVRHELENIRALSEDNEVPGYPAFRLYEGQSIVQVCLHWNLIERMYSLHDTEALDKLGKKWYSSLFAKQPFEEIRLYFGEAVALYFTFLGYYTKVLLVPMFLGFLQLLLSTESIAFFCVFNVLWVTIFLEVWKRKCSELAFTWGTIGMTSLDEPRPNYRGVMGIDPVTGRYQPQFPRWKTNAR</sequence>
<dbReference type="GO" id="GO:0005886">
    <property type="term" value="C:plasma membrane"/>
    <property type="evidence" value="ECO:0007669"/>
    <property type="project" value="TreeGrafter"/>
</dbReference>
<comment type="subcellular location">
    <subcellularLocation>
        <location evidence="1 6">Membrane</location>
        <topology evidence="1 6">Multi-pass membrane protein</topology>
    </subcellularLocation>
</comment>
<feature type="non-terminal residue" evidence="8">
    <location>
        <position position="320"/>
    </location>
</feature>
<feature type="domain" description="Anoctamin transmembrane" evidence="7">
    <location>
        <begin position="211"/>
        <end position="318"/>
    </location>
</feature>
<keyword evidence="4 6" id="KW-1133">Transmembrane helix</keyword>
<dbReference type="Proteomes" id="UP001233999">
    <property type="component" value="Unassembled WGS sequence"/>
</dbReference>
<keyword evidence="5 6" id="KW-0472">Membrane</keyword>
<feature type="transmembrane region" description="Helical" evidence="6">
    <location>
        <begin position="211"/>
        <end position="230"/>
    </location>
</feature>
<protein>
    <recommendedName>
        <fullName evidence="6">Anoctamin</fullName>
    </recommendedName>
</protein>
<dbReference type="PANTHER" id="PTHR12308">
    <property type="entry name" value="ANOCTAMIN"/>
    <property type="match status" value="1"/>
</dbReference>
<dbReference type="GO" id="GO:0005254">
    <property type="term" value="F:chloride channel activity"/>
    <property type="evidence" value="ECO:0007669"/>
    <property type="project" value="TreeGrafter"/>
</dbReference>
<evidence type="ECO:0000256" key="4">
    <source>
        <dbReference type="ARBA" id="ARBA00022989"/>
    </source>
</evidence>